<dbReference type="Proteomes" id="UP001234581">
    <property type="component" value="Unassembled WGS sequence"/>
</dbReference>
<dbReference type="GeneID" id="83219051"/>
<dbReference type="InterPro" id="IPR011990">
    <property type="entry name" value="TPR-like_helical_dom_sf"/>
</dbReference>
<keyword evidence="3" id="KW-1185">Reference proteome</keyword>
<dbReference type="PANTHER" id="PTHR13318">
    <property type="entry name" value="PARTNER OF PAIRED, ISOFORM B-RELATED"/>
    <property type="match status" value="1"/>
</dbReference>
<name>A0AAD7UUX0_9FUNG</name>
<dbReference type="Gene3D" id="3.80.10.10">
    <property type="entry name" value="Ribonuclease Inhibitor"/>
    <property type="match status" value="2"/>
</dbReference>
<dbReference type="InterPro" id="IPR032675">
    <property type="entry name" value="LRR_dom_sf"/>
</dbReference>
<comment type="caution">
    <text evidence="2">The sequence shown here is derived from an EMBL/GenBank/DDBJ whole genome shotgun (WGS) entry which is preliminary data.</text>
</comment>
<protein>
    <submittedName>
        <fullName evidence="2">Uncharacterized protein</fullName>
    </submittedName>
</protein>
<feature type="repeat" description="TPR" evidence="1">
    <location>
        <begin position="78"/>
        <end position="111"/>
    </location>
</feature>
<proteinExistence type="predicted"/>
<evidence type="ECO:0000256" key="1">
    <source>
        <dbReference type="PROSITE-ProRule" id="PRU00339"/>
    </source>
</evidence>
<organism evidence="2 3">
    <name type="scientific">Lichtheimia ornata</name>
    <dbReference type="NCBI Taxonomy" id="688661"/>
    <lineage>
        <taxon>Eukaryota</taxon>
        <taxon>Fungi</taxon>
        <taxon>Fungi incertae sedis</taxon>
        <taxon>Mucoromycota</taxon>
        <taxon>Mucoromycotina</taxon>
        <taxon>Mucoromycetes</taxon>
        <taxon>Mucorales</taxon>
        <taxon>Lichtheimiaceae</taxon>
        <taxon>Lichtheimia</taxon>
    </lineage>
</organism>
<reference evidence="2 3" key="1">
    <citation type="submission" date="2023-03" db="EMBL/GenBank/DDBJ databases">
        <title>Genome sequence of Lichtheimia ornata CBS 291.66.</title>
        <authorList>
            <person name="Mohabir J.T."/>
            <person name="Shea T.P."/>
            <person name="Kurbessoian T."/>
            <person name="Berby B."/>
            <person name="Fontaine J."/>
            <person name="Livny J."/>
            <person name="Gnirke A."/>
            <person name="Stajich J.E."/>
            <person name="Cuomo C.A."/>
        </authorList>
    </citation>
    <scope>NUCLEOTIDE SEQUENCE [LARGE SCALE GENOMIC DNA]</scope>
    <source>
        <strain evidence="2">CBS 291.66</strain>
    </source>
</reference>
<dbReference type="GO" id="GO:0019005">
    <property type="term" value="C:SCF ubiquitin ligase complex"/>
    <property type="evidence" value="ECO:0007669"/>
    <property type="project" value="TreeGrafter"/>
</dbReference>
<dbReference type="AlphaFoldDB" id="A0AAD7UUX0"/>
<dbReference type="GO" id="GO:0031146">
    <property type="term" value="P:SCF-dependent proteasomal ubiquitin-dependent protein catabolic process"/>
    <property type="evidence" value="ECO:0007669"/>
    <property type="project" value="TreeGrafter"/>
</dbReference>
<evidence type="ECO:0000313" key="3">
    <source>
        <dbReference type="Proteomes" id="UP001234581"/>
    </source>
</evidence>
<accession>A0AAD7UUX0</accession>
<keyword evidence="1" id="KW-0802">TPR repeat</keyword>
<dbReference type="SUPFAM" id="SSF52047">
    <property type="entry name" value="RNI-like"/>
    <property type="match status" value="1"/>
</dbReference>
<sequence>MKVEENIAWSELLKVTIATAQHGNDSNRIATATETLQQTAHQFVKVLNERARLLANSAQFDTALRDATAIRAILPGSGLGYLATGDVYCQQGRYAAAISIYDQGLQAVPESDACYHQLQQQRLAAIANNNKRVDFISRLPLDIVITNIVPRMEPACLQSDVLFEPLYVSRGWRKRILQCPHGLTFDFGQESETFARGHDHLVRFAPYVQTLSGCFYKDVRLDDLFSRARFSNLKDLDISGDATTSRLPLVKGLRLVADTLTHLFVNWYREVQLRDILETCPNLVSLDVVDVDMVVPPSPSSRYPKITRLAIHDVTLKYCRDENMIDVLSRFPSLLSFEITPMPDSSLLKILHEYCPYLQVLYFGEKDYRREKPRPRPNGRKGIVSAYLGGLDADVNDYRHDDLVQFLYLNRNSLEDLEFEGTIVDDDAFWKLENGQVIQQRDDQYSPLRPGDDDPTQSDTSFMQLGRIAFSGAEAYLGGAIITWLISNAPNIKTLSLIQNYIQTNVANAMIQLKHLSKLQLHQMVTVDDYEGMIQFLQHHVGMGNQSTLEELTLLAPIVVMRFGAAWIPLIARLESLKNLKLLGSIYYDESIHIMKEIAQGCPALEKLTLGGHRDTLDDGMVRLWRDHSNLKYLRIGAESLSNNDATALCTFRNLKQLQLQCDVSDDLLDLLEERIPEVEFIDGNEW</sequence>
<evidence type="ECO:0000313" key="2">
    <source>
        <dbReference type="EMBL" id="KAJ8652706.1"/>
    </source>
</evidence>
<dbReference type="RefSeq" id="XP_058337620.1">
    <property type="nucleotide sequence ID" value="XM_058491615.1"/>
</dbReference>
<dbReference type="InterPro" id="IPR019734">
    <property type="entry name" value="TPR_rpt"/>
</dbReference>
<gene>
    <name evidence="2" type="ORF">O0I10_011651</name>
</gene>
<dbReference type="SUPFAM" id="SSF48452">
    <property type="entry name" value="TPR-like"/>
    <property type="match status" value="1"/>
</dbReference>
<dbReference type="Gene3D" id="1.25.40.10">
    <property type="entry name" value="Tetratricopeptide repeat domain"/>
    <property type="match status" value="1"/>
</dbReference>
<dbReference type="EMBL" id="JARTCD010000096">
    <property type="protein sequence ID" value="KAJ8652706.1"/>
    <property type="molecule type" value="Genomic_DNA"/>
</dbReference>
<dbReference type="PROSITE" id="PS50005">
    <property type="entry name" value="TPR"/>
    <property type="match status" value="1"/>
</dbReference>